<reference evidence="3" key="1">
    <citation type="submission" date="2023-09" db="EMBL/GenBank/DDBJ databases">
        <authorList>
            <person name="Li S."/>
            <person name="Li X."/>
            <person name="Zhang C."/>
            <person name="Zhao Z."/>
        </authorList>
    </citation>
    <scope>NUCLEOTIDE SEQUENCE [LARGE SCALE GENOMIC DNA]</scope>
    <source>
        <strain evidence="3">SQ149</strain>
    </source>
</reference>
<evidence type="ECO:0000313" key="2">
    <source>
        <dbReference type="EMBL" id="WNC73321.1"/>
    </source>
</evidence>
<protein>
    <submittedName>
        <fullName evidence="2">Tad domain-containing protein</fullName>
    </submittedName>
</protein>
<evidence type="ECO:0000259" key="1">
    <source>
        <dbReference type="Pfam" id="PF13400"/>
    </source>
</evidence>
<name>A0ABY9TX22_9GAMM</name>
<feature type="domain" description="Putative Flp pilus-assembly TadG-like N-terminal" evidence="1">
    <location>
        <begin position="11"/>
        <end position="57"/>
    </location>
</feature>
<evidence type="ECO:0000313" key="3">
    <source>
        <dbReference type="Proteomes" id="UP001258994"/>
    </source>
</evidence>
<dbReference type="Pfam" id="PF13400">
    <property type="entry name" value="Tad"/>
    <property type="match status" value="1"/>
</dbReference>
<dbReference type="Proteomes" id="UP001258994">
    <property type="component" value="Chromosome"/>
</dbReference>
<proteinExistence type="predicted"/>
<dbReference type="InterPro" id="IPR028087">
    <property type="entry name" value="Tad_N"/>
</dbReference>
<keyword evidence="3" id="KW-1185">Reference proteome</keyword>
<dbReference type="EMBL" id="CP134145">
    <property type="protein sequence ID" value="WNC73321.1"/>
    <property type="molecule type" value="Genomic_DNA"/>
</dbReference>
<dbReference type="RefSeq" id="WP_348392433.1">
    <property type="nucleotide sequence ID" value="NZ_CP134145.1"/>
</dbReference>
<gene>
    <name evidence="2" type="ORF">RGQ13_04830</name>
</gene>
<organism evidence="2 3">
    <name type="scientific">Thalassotalea psychrophila</name>
    <dbReference type="NCBI Taxonomy" id="3065647"/>
    <lineage>
        <taxon>Bacteria</taxon>
        <taxon>Pseudomonadati</taxon>
        <taxon>Pseudomonadota</taxon>
        <taxon>Gammaproteobacteria</taxon>
        <taxon>Alteromonadales</taxon>
        <taxon>Colwelliaceae</taxon>
        <taxon>Thalassotalea</taxon>
    </lineage>
</organism>
<sequence>MKTQSMFNQQGSILVMFTIGLFSLFAMAALALDGGHLLLNKTRLQNIVDTAALNAAKDLVDGGTHNSAIIAAKAITALNLGYADYHELNSSITTMDSVIVEFSEKPEPFTAVGIGVNEDINRYVKVTISGVELNNFLAQIFSFNKEVSATALAGPSTALVDCYSDLVPMMVCSKPIDYSATPLEYPTDSFFGYNLNELTVMKIGSGEESAVGSGNFQLLNLADNHGGADIRTAMAGAGLSNGEVCLNVDEGLTTAPGNKVGPSLQGLNTRFGTSTVPGDKDGIYPPDINTCQGARLDLEDGKLVDSDNNPVFEYDDNGVPIFEYDSFGDLIFPTGVYSYNQYLDASLLSGEQCSSPNTGSTIEPGGADERRILNVVIAECDGTANGLEVPKYVGSGCFFLTQDLDNGGQQSFIIGEFTKECTAVGIPVVDSINSPGPYTIVLYHVPSSSDS</sequence>
<accession>A0ABY9TX22</accession>